<organism evidence="10 11">
    <name type="scientific">Pseudidiomarina woesei</name>
    <dbReference type="NCBI Taxonomy" id="1381080"/>
    <lineage>
        <taxon>Bacteria</taxon>
        <taxon>Pseudomonadati</taxon>
        <taxon>Pseudomonadota</taxon>
        <taxon>Gammaproteobacteria</taxon>
        <taxon>Alteromonadales</taxon>
        <taxon>Idiomarinaceae</taxon>
        <taxon>Pseudidiomarina</taxon>
    </lineage>
</organism>
<dbReference type="InterPro" id="IPR020013">
    <property type="entry name" value="Flagellar_FlgE/F/G"/>
</dbReference>
<gene>
    <name evidence="10" type="ORF">Ga0061064_2265</name>
</gene>
<evidence type="ECO:0000313" key="11">
    <source>
        <dbReference type="Proteomes" id="UP000182598"/>
    </source>
</evidence>
<dbReference type="Pfam" id="PF22692">
    <property type="entry name" value="LlgE_F_G_D1"/>
    <property type="match status" value="1"/>
</dbReference>
<dbReference type="Pfam" id="PF00460">
    <property type="entry name" value="Flg_bb_rod"/>
    <property type="match status" value="1"/>
</dbReference>
<feature type="domain" description="Flagellar hook protein FlgE/F/G-like D1" evidence="9">
    <location>
        <begin position="88"/>
        <end position="144"/>
    </location>
</feature>
<dbReference type="Pfam" id="PF06429">
    <property type="entry name" value="Flg_bbr_C"/>
    <property type="match status" value="1"/>
</dbReference>
<evidence type="ECO:0000256" key="3">
    <source>
        <dbReference type="ARBA" id="ARBA00023143"/>
    </source>
</evidence>
<evidence type="ECO:0000256" key="2">
    <source>
        <dbReference type="ARBA" id="ARBA00009677"/>
    </source>
</evidence>
<proteinExistence type="inferred from homology"/>
<comment type="similarity">
    <text evidence="2 6">Belongs to the flagella basal body rod proteins family.</text>
</comment>
<name>A0A0K6HCA4_9GAMM</name>
<dbReference type="OrthoDB" id="9804559at2"/>
<dbReference type="NCBIfam" id="NF009280">
    <property type="entry name" value="PRK12640.1"/>
    <property type="match status" value="1"/>
</dbReference>
<keyword evidence="10" id="KW-0969">Cilium</keyword>
<dbReference type="AlphaFoldDB" id="A0A0K6HCA4"/>
<evidence type="ECO:0000256" key="6">
    <source>
        <dbReference type="RuleBase" id="RU362116"/>
    </source>
</evidence>
<dbReference type="PANTHER" id="PTHR30435:SF18">
    <property type="entry name" value="FLAGELLAR BASAL-BODY ROD PROTEIN FLGF"/>
    <property type="match status" value="1"/>
</dbReference>
<dbReference type="InterPro" id="IPR010930">
    <property type="entry name" value="Flg_bb/hook_C_dom"/>
</dbReference>
<dbReference type="InterPro" id="IPR037925">
    <property type="entry name" value="FlgE/F/G-like"/>
</dbReference>
<evidence type="ECO:0000259" key="8">
    <source>
        <dbReference type="Pfam" id="PF06429"/>
    </source>
</evidence>
<sequence>MDAILYTAMNGARQTLDEQSVVTHNLSNASTTGFRAQLAAARAVPVNGPGALDTRVAAVTTTGLFDTSAGAIQTTERDLDVAFDQANWLAVQTPAGEAYTKRGDLQIDADGQLMVNGMPVLGDGGPILLPLGTQVTIGNDGTVSGIGLGGDANELVPLDRLKLVRVDQPNQLQRSDDGWFRTPVGAPLQRDETAQLVSGALEGSNVNTIEAMVAMIDTQRRYDLNMSVISTADETAQQANSLLSVKG</sequence>
<keyword evidence="3 6" id="KW-0975">Bacterial flagellum</keyword>
<evidence type="ECO:0000256" key="5">
    <source>
        <dbReference type="ARBA" id="ARBA00040228"/>
    </source>
</evidence>
<comment type="subunit">
    <text evidence="4 6">The basal body constitutes a major portion of the flagellar organelle and consists of five rings (E,L,P,S, and M) mounted on a central rod. The rod consists of about 26 subunits of FlgG in the distal portion, and FlgB, FlgC and FlgF are thought to build up the proximal portion of the rod with about 6 subunits each.</text>
</comment>
<dbReference type="GO" id="GO:0030694">
    <property type="term" value="C:bacterial-type flagellum basal body, rod"/>
    <property type="evidence" value="ECO:0007669"/>
    <property type="project" value="UniProtKB-UniRule"/>
</dbReference>
<evidence type="ECO:0000259" key="9">
    <source>
        <dbReference type="Pfam" id="PF22692"/>
    </source>
</evidence>
<reference evidence="11" key="1">
    <citation type="submission" date="2015-08" db="EMBL/GenBank/DDBJ databases">
        <authorList>
            <person name="Varghese N."/>
        </authorList>
    </citation>
    <scope>NUCLEOTIDE SEQUENCE [LARGE SCALE GENOMIC DNA]</scope>
    <source>
        <strain evidence="11">DSM 27808</strain>
    </source>
</reference>
<feature type="domain" description="Flagellar basal body rod protein N-terminal" evidence="7">
    <location>
        <begin position="5"/>
        <end position="35"/>
    </location>
</feature>
<keyword evidence="10" id="KW-0966">Cell projection</keyword>
<keyword evidence="10" id="KW-0282">Flagellum</keyword>
<comment type="subcellular location">
    <subcellularLocation>
        <location evidence="1 6">Bacterial flagellum basal body</location>
    </subcellularLocation>
</comment>
<dbReference type="SUPFAM" id="SSF117143">
    <property type="entry name" value="Flagellar hook protein flgE"/>
    <property type="match status" value="1"/>
</dbReference>
<dbReference type="RefSeq" id="WP_055439894.1">
    <property type="nucleotide sequence ID" value="NZ_CYHB01000011.1"/>
</dbReference>
<dbReference type="InterPro" id="IPR053967">
    <property type="entry name" value="LlgE_F_G-like_D1"/>
</dbReference>
<evidence type="ECO:0000259" key="7">
    <source>
        <dbReference type="Pfam" id="PF00460"/>
    </source>
</evidence>
<dbReference type="GO" id="GO:0071978">
    <property type="term" value="P:bacterial-type flagellum-dependent swarming motility"/>
    <property type="evidence" value="ECO:0007669"/>
    <property type="project" value="TreeGrafter"/>
</dbReference>
<evidence type="ECO:0000313" key="10">
    <source>
        <dbReference type="EMBL" id="CUA88595.1"/>
    </source>
</evidence>
<keyword evidence="11" id="KW-1185">Reference proteome</keyword>
<feature type="domain" description="Flagellar basal-body/hook protein C-terminal" evidence="8">
    <location>
        <begin position="198"/>
        <end position="242"/>
    </location>
</feature>
<evidence type="ECO:0000256" key="4">
    <source>
        <dbReference type="ARBA" id="ARBA00038560"/>
    </source>
</evidence>
<protein>
    <recommendedName>
        <fullName evidence="5 6">Flagellar basal-body rod protein FlgF</fullName>
    </recommendedName>
</protein>
<accession>A0A0K6HCA4</accession>
<evidence type="ECO:0000256" key="1">
    <source>
        <dbReference type="ARBA" id="ARBA00004117"/>
    </source>
</evidence>
<dbReference type="NCBIfam" id="TIGR03506">
    <property type="entry name" value="FlgEFG_subfam"/>
    <property type="match status" value="1"/>
</dbReference>
<dbReference type="Proteomes" id="UP000182598">
    <property type="component" value="Unassembled WGS sequence"/>
</dbReference>
<dbReference type="EMBL" id="CYHB01000011">
    <property type="protein sequence ID" value="CUA88595.1"/>
    <property type="molecule type" value="Genomic_DNA"/>
</dbReference>
<dbReference type="InterPro" id="IPR001444">
    <property type="entry name" value="Flag_bb_rod_N"/>
</dbReference>
<dbReference type="PANTHER" id="PTHR30435">
    <property type="entry name" value="FLAGELLAR PROTEIN"/>
    <property type="match status" value="1"/>
</dbReference>